<comment type="caution">
    <text evidence="2">The sequence shown here is derived from an EMBL/GenBank/DDBJ whole genome shotgun (WGS) entry which is preliminary data.</text>
</comment>
<protein>
    <submittedName>
        <fullName evidence="2">Uncharacterized protein</fullName>
    </submittedName>
</protein>
<keyword evidence="3" id="KW-1185">Reference proteome</keyword>
<proteinExistence type="predicted"/>
<reference evidence="2 3" key="1">
    <citation type="submission" date="2024-01" db="EMBL/GenBank/DDBJ databases">
        <title>The complete chloroplast genome sequence of Lithospermum erythrorhizon: insights into the phylogenetic relationship among Boraginaceae species and the maternal lineages of purple gromwells.</title>
        <authorList>
            <person name="Okada T."/>
            <person name="Watanabe K."/>
        </authorList>
    </citation>
    <scope>NUCLEOTIDE SEQUENCE [LARGE SCALE GENOMIC DNA]</scope>
</reference>
<feature type="compositionally biased region" description="Low complexity" evidence="1">
    <location>
        <begin position="67"/>
        <end position="81"/>
    </location>
</feature>
<sequence>MAGLELWTYICKVFREPGHNSKACKKTREHNVKESEPVEDESVHYKPVQDEPVYNATQESRANVPRSSQTSTQSDITQAQTGRPPRSIFARQSLRPPTSAISIRAPPPIFGSVYGIFFKPPTKAAMRPPTLFFNQEKKFAKMKDLSKSRNLFFCDLHYLFMFLNSLDYLSFWLNHLTYGNIFISDITSCLLLHKM</sequence>
<organism evidence="2 3">
    <name type="scientific">Lithospermum erythrorhizon</name>
    <name type="common">Purple gromwell</name>
    <name type="synonym">Lithospermum officinale var. erythrorhizon</name>
    <dbReference type="NCBI Taxonomy" id="34254"/>
    <lineage>
        <taxon>Eukaryota</taxon>
        <taxon>Viridiplantae</taxon>
        <taxon>Streptophyta</taxon>
        <taxon>Embryophyta</taxon>
        <taxon>Tracheophyta</taxon>
        <taxon>Spermatophyta</taxon>
        <taxon>Magnoliopsida</taxon>
        <taxon>eudicotyledons</taxon>
        <taxon>Gunneridae</taxon>
        <taxon>Pentapetalae</taxon>
        <taxon>asterids</taxon>
        <taxon>lamiids</taxon>
        <taxon>Boraginales</taxon>
        <taxon>Boraginaceae</taxon>
        <taxon>Boraginoideae</taxon>
        <taxon>Lithospermeae</taxon>
        <taxon>Lithospermum</taxon>
    </lineage>
</organism>
<dbReference type="EMBL" id="BAABME010002801">
    <property type="protein sequence ID" value="GAA0156171.1"/>
    <property type="molecule type" value="Genomic_DNA"/>
</dbReference>
<evidence type="ECO:0000313" key="3">
    <source>
        <dbReference type="Proteomes" id="UP001454036"/>
    </source>
</evidence>
<name>A0AAV3PZP0_LITER</name>
<dbReference type="Proteomes" id="UP001454036">
    <property type="component" value="Unassembled WGS sequence"/>
</dbReference>
<feature type="region of interest" description="Disordered" evidence="1">
    <location>
        <begin position="24"/>
        <end position="91"/>
    </location>
</feature>
<dbReference type="AlphaFoldDB" id="A0AAV3PZP0"/>
<gene>
    <name evidence="2" type="ORF">LIER_13724</name>
</gene>
<evidence type="ECO:0000313" key="2">
    <source>
        <dbReference type="EMBL" id="GAA0156171.1"/>
    </source>
</evidence>
<feature type="compositionally biased region" description="Basic and acidic residues" evidence="1">
    <location>
        <begin position="29"/>
        <end position="49"/>
    </location>
</feature>
<accession>A0AAV3PZP0</accession>
<evidence type="ECO:0000256" key="1">
    <source>
        <dbReference type="SAM" id="MobiDB-lite"/>
    </source>
</evidence>